<sequence>MEVAPAAGGVMVRDSKNPGGAVLAFTGGEWRAFLAGVRDAEFDL</sequence>
<dbReference type="EMBL" id="JADBEF010000001">
    <property type="protein sequence ID" value="MBE1564927.1"/>
    <property type="molecule type" value="Genomic_DNA"/>
</dbReference>
<protein>
    <recommendedName>
        <fullName evidence="1">DUF397 domain-containing protein</fullName>
    </recommendedName>
</protein>
<evidence type="ECO:0000313" key="2">
    <source>
        <dbReference type="EMBL" id="MBE1564927.1"/>
    </source>
</evidence>
<accession>A0ABR9KTU4</accession>
<organism evidence="2 3">
    <name type="scientific">Nonomuraea africana</name>
    <dbReference type="NCBI Taxonomy" id="46171"/>
    <lineage>
        <taxon>Bacteria</taxon>
        <taxon>Bacillati</taxon>
        <taxon>Actinomycetota</taxon>
        <taxon>Actinomycetes</taxon>
        <taxon>Streptosporangiales</taxon>
        <taxon>Streptosporangiaceae</taxon>
        <taxon>Nonomuraea</taxon>
    </lineage>
</organism>
<comment type="caution">
    <text evidence="2">The sequence shown here is derived from an EMBL/GenBank/DDBJ whole genome shotgun (WGS) entry which is preliminary data.</text>
</comment>
<dbReference type="Pfam" id="PF04149">
    <property type="entry name" value="DUF397"/>
    <property type="match status" value="1"/>
</dbReference>
<reference evidence="2 3" key="1">
    <citation type="submission" date="2020-10" db="EMBL/GenBank/DDBJ databases">
        <title>Sequencing the genomes of 1000 actinobacteria strains.</title>
        <authorList>
            <person name="Klenk H.-P."/>
        </authorList>
    </citation>
    <scope>NUCLEOTIDE SEQUENCE [LARGE SCALE GENOMIC DNA]</scope>
    <source>
        <strain evidence="2 3">DSM 43748</strain>
    </source>
</reference>
<gene>
    <name evidence="2" type="ORF">H4W81_007706</name>
</gene>
<dbReference type="InterPro" id="IPR007278">
    <property type="entry name" value="DUF397"/>
</dbReference>
<proteinExistence type="predicted"/>
<evidence type="ECO:0000259" key="1">
    <source>
        <dbReference type="Pfam" id="PF04149"/>
    </source>
</evidence>
<dbReference type="Proteomes" id="UP000661607">
    <property type="component" value="Unassembled WGS sequence"/>
</dbReference>
<feature type="domain" description="DUF397" evidence="1">
    <location>
        <begin position="2"/>
        <end position="38"/>
    </location>
</feature>
<evidence type="ECO:0000313" key="3">
    <source>
        <dbReference type="Proteomes" id="UP000661607"/>
    </source>
</evidence>
<keyword evidence="3" id="KW-1185">Reference proteome</keyword>
<name>A0ABR9KTU4_9ACTN</name>